<dbReference type="SUPFAM" id="SSF52980">
    <property type="entry name" value="Restriction endonuclease-like"/>
    <property type="match status" value="1"/>
</dbReference>
<dbReference type="InterPro" id="IPR038726">
    <property type="entry name" value="PDDEXK_AddAB-type"/>
</dbReference>
<dbReference type="Proteomes" id="UP000063965">
    <property type="component" value="Chromosome"/>
</dbReference>
<dbReference type="InterPro" id="IPR011604">
    <property type="entry name" value="PDDEXK-like_dom_sf"/>
</dbReference>
<dbReference type="InterPro" id="IPR027417">
    <property type="entry name" value="P-loop_NTPase"/>
</dbReference>
<proteinExistence type="predicted"/>
<evidence type="ECO:0000259" key="1">
    <source>
        <dbReference type="Pfam" id="PF12705"/>
    </source>
</evidence>
<dbReference type="InterPro" id="IPR019925">
    <property type="entry name" value="DNA_repair_protein_predicted"/>
</dbReference>
<sequence length="847" mass="97989">MYCELFPTLDKDIVVLTANRRLSYYLQEQYAHYQIKVGKKAWLRPTILPLNTWLSHCWQHCESTQGFLLSDVQEEVLWQKILGLSPQTANLAKKAWQLIKGWNLSLKDLEPEANSEVQCFIQWAYQFETELEKQKLINAVELPKQLEGLIPHLNLPQKIILLGFDELIPTIQQFLNGLAEKTIISCYLSRPHPKNYIHRLSFKEREAEIQTMARWAYNEWQKNSSKRIGCVIPALTEHRSQICRLFQNVFGSDKNFNISAGEPLAHLPLVKTALNILALNPFHIEVMELGTLFCSPYVNSMGDNSYLAAMLDVKLRETKQWQTNSTSILYHLDELQKKFPAATLKIRYQQWLSLERPPGTLFPSEWIEHFKKELSALGWPGQRSLDSKEYQQLERWKEMLQEFVEFDSLIPPQTRKQAFQLLWQLASKTLFQPQSAQNASIQILGLLEATGLEFDSLWIMGLDNKNWPSPPKPNPFLPIGLQRRHQMPHSSFKRESDYALQLQQRLINSASEVILSVSLQDQEVQLSPSPLILDFPQVNIEELRLPFFETLSENLFKSKHIEKIEDNQAPPLQEGEFIKGGSRILQSQSACPFQAFAEIRLRAKPLEQPQIGLSGANRGNFVHHALDVLWKKIKNWQNLINYSDIELETLIDETINELSFSFGSDSLFFRVEKKRIKHLIKRWLLLEKNRPPFNVSQQETDRFIKIGPLNLHVRIDRIDKVKGGNFIIDYKTNDKNQVTDWLGNRLKNVQLPLYCTFAARDVVGIAYAEVSSKKISFKGWLVSEEKPFNNMGSAPLPWKSLLDHWKTILHQLAIDFSLGKAEVNPFDIKTTCKFCGLHPLCRVGEEE</sequence>
<dbReference type="NCBIfam" id="TIGR03623">
    <property type="entry name" value="probable DNA repair protein"/>
    <property type="match status" value="1"/>
</dbReference>
<dbReference type="Pfam" id="PF12705">
    <property type="entry name" value="PDDEXK_1"/>
    <property type="match status" value="1"/>
</dbReference>
<dbReference type="Gene3D" id="3.90.320.10">
    <property type="match status" value="1"/>
</dbReference>
<dbReference type="SUPFAM" id="SSF52540">
    <property type="entry name" value="P-loop containing nucleoside triphosphate hydrolases"/>
    <property type="match status" value="1"/>
</dbReference>
<protein>
    <submittedName>
        <fullName evidence="2">ATP-dependent nuclease subunit B</fullName>
    </submittedName>
</protein>
<gene>
    <name evidence="2" type="primary">addB</name>
    <name evidence="2" type="ORF">CleRT_08110</name>
</gene>
<reference evidence="2 3" key="1">
    <citation type="journal article" date="2015" name="Genome Biol. Evol.">
        <title>Distinctive Genome Reduction Rates Revealed by Genomic Analyses of Two Coxiella-Like Endosymbionts in Ticks.</title>
        <authorList>
            <person name="Gottlieb Y."/>
            <person name="Lalzar I."/>
            <person name="Klasson L."/>
        </authorList>
    </citation>
    <scope>NUCLEOTIDE SEQUENCE [LARGE SCALE GENOMIC DNA]</scope>
    <source>
        <strain evidence="2 3">CRt</strain>
    </source>
</reference>
<accession>A0ABM5UUE8</accession>
<name>A0ABM5UUE8_9COXI</name>
<feature type="domain" description="PD-(D/E)XK endonuclease-like" evidence="1">
    <location>
        <begin position="589"/>
        <end position="842"/>
    </location>
</feature>
<dbReference type="RefSeq" id="WP_048875208.1">
    <property type="nucleotide sequence ID" value="NZ_CP011126.1"/>
</dbReference>
<dbReference type="InterPro" id="IPR011335">
    <property type="entry name" value="Restrct_endonuc-II-like"/>
</dbReference>
<evidence type="ECO:0000313" key="3">
    <source>
        <dbReference type="Proteomes" id="UP000063965"/>
    </source>
</evidence>
<keyword evidence="3" id="KW-1185">Reference proteome</keyword>
<dbReference type="EMBL" id="CP011126">
    <property type="protein sequence ID" value="AKQ33609.1"/>
    <property type="molecule type" value="Genomic_DNA"/>
</dbReference>
<organism evidence="2 3">
    <name type="scientific">Candidatus Coxiella mudrowiae</name>
    <dbReference type="NCBI Taxonomy" id="2054173"/>
    <lineage>
        <taxon>Bacteria</taxon>
        <taxon>Pseudomonadati</taxon>
        <taxon>Pseudomonadota</taxon>
        <taxon>Gammaproteobacteria</taxon>
        <taxon>Legionellales</taxon>
        <taxon>Coxiellaceae</taxon>
        <taxon>Coxiella</taxon>
    </lineage>
</organism>
<evidence type="ECO:0000313" key="2">
    <source>
        <dbReference type="EMBL" id="AKQ33609.1"/>
    </source>
</evidence>